<dbReference type="RefSeq" id="WP_002848169.1">
    <property type="nucleotide sequence ID" value="NZ_ADKM02000062.1"/>
</dbReference>
<evidence type="ECO:0000313" key="3">
    <source>
        <dbReference type="EMBL" id="EGC03499.1"/>
    </source>
</evidence>
<comment type="caution">
    <text evidence="3">The sequence shown here is derived from an EMBL/GenBank/DDBJ whole genome shotgun (WGS) entry which is preliminary data.</text>
</comment>
<proteinExistence type="predicted"/>
<keyword evidence="4" id="KW-1185">Reference proteome</keyword>
<feature type="compositionally biased region" description="Basic and acidic residues" evidence="2">
    <location>
        <begin position="310"/>
        <end position="354"/>
    </location>
</feature>
<feature type="coiled-coil region" evidence="1">
    <location>
        <begin position="69"/>
        <end position="169"/>
    </location>
</feature>
<dbReference type="EMBL" id="ADKM02000062">
    <property type="protein sequence ID" value="EGC03499.1"/>
    <property type="molecule type" value="Genomic_DNA"/>
</dbReference>
<dbReference type="eggNOG" id="ENOG50323GE">
    <property type="taxonomic scope" value="Bacteria"/>
</dbReference>
<feature type="compositionally biased region" description="Basic and acidic residues" evidence="2">
    <location>
        <begin position="271"/>
        <end position="291"/>
    </location>
</feature>
<reference evidence="3 4" key="1">
    <citation type="submission" date="2011-02" db="EMBL/GenBank/DDBJ databases">
        <authorList>
            <person name="Nelson K.E."/>
            <person name="Sutton G."/>
            <person name="Torralba M."/>
            <person name="Durkin S."/>
            <person name="Harkins D."/>
            <person name="Montgomery R."/>
            <person name="Ziemer C."/>
            <person name="Klaassens E."/>
            <person name="Ocuiv P."/>
            <person name="Morrison M."/>
        </authorList>
    </citation>
    <scope>NUCLEOTIDE SEQUENCE [LARGE SCALE GENOMIC DNA]</scope>
    <source>
        <strain evidence="3 4">8</strain>
    </source>
</reference>
<protein>
    <submittedName>
        <fullName evidence="3">Conserved domain protein</fullName>
    </submittedName>
</protein>
<feature type="region of interest" description="Disordered" evidence="2">
    <location>
        <begin position="242"/>
        <end position="369"/>
    </location>
</feature>
<sequence length="369" mass="40302">MAETRFIKTVEFGGYDRNEVIKRLEFLNGQVFDLKNELRETKLIMEEYKKGSDEEKAHETVLAQEKVKLTSLQVQNETNSAKLKAAEEDKAKLAEELAALKESHAAAVKELEDVKSKLSAYESDDEAAALSQVFIAAQQSANALVGNANKEAEDKKAAAEALVKEMLEDANHTAAEIIYEAEKKAAETDAETKNSSEKMKVANNNLRASMLTDVEELGKQMAALNEALAAITERGAEAEKLLKETESKLTEGGIPEFKVPELVEADLPEAPESRKAGEQPKKSNAKLEELMKQASALKGGETENSEADNADEKAEGSAEEKTEEKTEETAEDAEKTEEKKPEEKKAAEGGKKSGVDLSALLKQANELKK</sequence>
<evidence type="ECO:0000313" key="4">
    <source>
        <dbReference type="Proteomes" id="UP000004259"/>
    </source>
</evidence>
<keyword evidence="1" id="KW-0175">Coiled coil</keyword>
<dbReference type="OrthoDB" id="1818736at2"/>
<accession>E9SAN4</accession>
<evidence type="ECO:0000256" key="1">
    <source>
        <dbReference type="SAM" id="Coils"/>
    </source>
</evidence>
<dbReference type="AlphaFoldDB" id="E9SAN4"/>
<dbReference type="STRING" id="246199.CUS_7996"/>
<organism evidence="3 4">
    <name type="scientific">Ruminococcus albus 8</name>
    <dbReference type="NCBI Taxonomy" id="246199"/>
    <lineage>
        <taxon>Bacteria</taxon>
        <taxon>Bacillati</taxon>
        <taxon>Bacillota</taxon>
        <taxon>Clostridia</taxon>
        <taxon>Eubacteriales</taxon>
        <taxon>Oscillospiraceae</taxon>
        <taxon>Ruminococcus</taxon>
    </lineage>
</organism>
<gene>
    <name evidence="3" type="ORF">CUS_7996</name>
</gene>
<evidence type="ECO:0000256" key="2">
    <source>
        <dbReference type="SAM" id="MobiDB-lite"/>
    </source>
</evidence>
<name>E9SAN4_RUMAL</name>
<dbReference type="Proteomes" id="UP000004259">
    <property type="component" value="Unassembled WGS sequence"/>
</dbReference>